<keyword evidence="6" id="KW-1185">Reference proteome</keyword>
<dbReference type="InterPro" id="IPR000504">
    <property type="entry name" value="RRM_dom"/>
</dbReference>
<proteinExistence type="predicted"/>
<evidence type="ECO:0000256" key="2">
    <source>
        <dbReference type="PROSITE-ProRule" id="PRU00176"/>
    </source>
</evidence>
<dbReference type="Gene3D" id="3.30.70.330">
    <property type="match status" value="1"/>
</dbReference>
<feature type="region of interest" description="Disordered" evidence="3">
    <location>
        <begin position="33"/>
        <end position="71"/>
    </location>
</feature>
<organism evidence="5 6">
    <name type="scientific">Zingiber officinale</name>
    <name type="common">Ginger</name>
    <name type="synonym">Amomum zingiber</name>
    <dbReference type="NCBI Taxonomy" id="94328"/>
    <lineage>
        <taxon>Eukaryota</taxon>
        <taxon>Viridiplantae</taxon>
        <taxon>Streptophyta</taxon>
        <taxon>Embryophyta</taxon>
        <taxon>Tracheophyta</taxon>
        <taxon>Spermatophyta</taxon>
        <taxon>Magnoliopsida</taxon>
        <taxon>Liliopsida</taxon>
        <taxon>Zingiberales</taxon>
        <taxon>Zingiberaceae</taxon>
        <taxon>Zingiber</taxon>
    </lineage>
</organism>
<sequence length="297" mass="33326">MHSSSCPVYLRFSSSYQGSPAMGDTYRKYLSTERDELSDPYRRYSSSERADPSDSYRRHPSTERDARAAVPSYMQFNTPSTTSHPTWSLSDSQKTPDLLHSDMLSARSTNHGFDDHTGMGVHASNKFSRLPAGDGDRTFSPLVDPALARDVSVNINHDIVTNGQLPEESNILFVDCLPTDCTRREVSRILTAASCFILHYDGSFLFFGRILNFIPEDLFRPFIGFKEIRVLHKEPRGAGDKAKVLCFVEFDDAKCASTALNALQGYKFDDKKSNAPVLQIQFVKFPFRPASLPNSQT</sequence>
<comment type="caution">
    <text evidence="5">The sequence shown here is derived from an EMBL/GenBank/DDBJ whole genome shotgun (WGS) entry which is preliminary data.</text>
</comment>
<dbReference type="SUPFAM" id="SSF54928">
    <property type="entry name" value="RNA-binding domain, RBD"/>
    <property type="match status" value="1"/>
</dbReference>
<evidence type="ECO:0000259" key="4">
    <source>
        <dbReference type="PROSITE" id="PS50102"/>
    </source>
</evidence>
<dbReference type="InterPro" id="IPR012677">
    <property type="entry name" value="Nucleotide-bd_a/b_plait_sf"/>
</dbReference>
<dbReference type="PROSITE" id="PS50102">
    <property type="entry name" value="RRM"/>
    <property type="match status" value="1"/>
</dbReference>
<feature type="domain" description="RRM" evidence="4">
    <location>
        <begin position="170"/>
        <end position="285"/>
    </location>
</feature>
<dbReference type="AlphaFoldDB" id="A0A8J5FRT5"/>
<dbReference type="EMBL" id="JACMSC010000014">
    <property type="protein sequence ID" value="KAG6489296.1"/>
    <property type="molecule type" value="Genomic_DNA"/>
</dbReference>
<dbReference type="Pfam" id="PF00076">
    <property type="entry name" value="RRM_1"/>
    <property type="match status" value="1"/>
</dbReference>
<evidence type="ECO:0000313" key="5">
    <source>
        <dbReference type="EMBL" id="KAG6489296.1"/>
    </source>
</evidence>
<dbReference type="GO" id="GO:0003723">
    <property type="term" value="F:RNA binding"/>
    <property type="evidence" value="ECO:0007669"/>
    <property type="project" value="UniProtKB-UniRule"/>
</dbReference>
<dbReference type="InterPro" id="IPR035979">
    <property type="entry name" value="RBD_domain_sf"/>
</dbReference>
<feature type="compositionally biased region" description="Basic and acidic residues" evidence="3">
    <location>
        <begin position="33"/>
        <end position="67"/>
    </location>
</feature>
<keyword evidence="1 2" id="KW-0694">RNA-binding</keyword>
<reference evidence="5 6" key="1">
    <citation type="submission" date="2020-08" db="EMBL/GenBank/DDBJ databases">
        <title>Plant Genome Project.</title>
        <authorList>
            <person name="Zhang R.-G."/>
        </authorList>
    </citation>
    <scope>NUCLEOTIDE SEQUENCE [LARGE SCALE GENOMIC DNA]</scope>
    <source>
        <tissue evidence="5">Rhizome</tissue>
    </source>
</reference>
<dbReference type="Proteomes" id="UP000734854">
    <property type="component" value="Unassembled WGS sequence"/>
</dbReference>
<name>A0A8J5FRT5_ZINOF</name>
<evidence type="ECO:0000313" key="6">
    <source>
        <dbReference type="Proteomes" id="UP000734854"/>
    </source>
</evidence>
<evidence type="ECO:0000256" key="3">
    <source>
        <dbReference type="SAM" id="MobiDB-lite"/>
    </source>
</evidence>
<gene>
    <name evidence="5" type="ORF">ZIOFF_050565</name>
</gene>
<protein>
    <recommendedName>
        <fullName evidence="4">RRM domain-containing protein</fullName>
    </recommendedName>
</protein>
<dbReference type="PANTHER" id="PTHR10501">
    <property type="entry name" value="U1 SMALL NUCLEAR RIBONUCLEOPROTEIN A/U2 SMALL NUCLEAR RIBONUCLEOPROTEIN B"/>
    <property type="match status" value="1"/>
</dbReference>
<evidence type="ECO:0000256" key="1">
    <source>
        <dbReference type="ARBA" id="ARBA00022884"/>
    </source>
</evidence>
<accession>A0A8J5FRT5</accession>